<dbReference type="AlphaFoldDB" id="A0A0S8FRM6"/>
<evidence type="ECO:0000259" key="1">
    <source>
        <dbReference type="Pfam" id="PF00258"/>
    </source>
</evidence>
<dbReference type="Gene3D" id="3.40.50.360">
    <property type="match status" value="1"/>
</dbReference>
<name>A0A0S8FRM6_UNCW3</name>
<gene>
    <name evidence="2" type="ORF">AMJ83_09795</name>
</gene>
<dbReference type="PROSITE" id="PS00201">
    <property type="entry name" value="FLAVODOXIN"/>
    <property type="match status" value="1"/>
</dbReference>
<evidence type="ECO:0000313" key="3">
    <source>
        <dbReference type="Proteomes" id="UP000051373"/>
    </source>
</evidence>
<dbReference type="GO" id="GO:0010181">
    <property type="term" value="F:FMN binding"/>
    <property type="evidence" value="ECO:0007669"/>
    <property type="project" value="InterPro"/>
</dbReference>
<protein>
    <recommendedName>
        <fullName evidence="1">Flavodoxin-like domain-containing protein</fullName>
    </recommendedName>
</protein>
<proteinExistence type="predicted"/>
<dbReference type="GO" id="GO:0009055">
    <property type="term" value="F:electron transfer activity"/>
    <property type="evidence" value="ECO:0007669"/>
    <property type="project" value="InterPro"/>
</dbReference>
<dbReference type="InterPro" id="IPR001226">
    <property type="entry name" value="Flavodoxin_CS"/>
</dbReference>
<dbReference type="STRING" id="1703779.AMJ83_09795"/>
<dbReference type="Pfam" id="PF00258">
    <property type="entry name" value="Flavodoxin_1"/>
    <property type="match status" value="1"/>
</dbReference>
<reference evidence="2 3" key="1">
    <citation type="journal article" date="2015" name="Microbiome">
        <title>Genomic resolution of linkages in carbon, nitrogen, and sulfur cycling among widespread estuary sediment bacteria.</title>
        <authorList>
            <person name="Baker B.J."/>
            <person name="Lazar C.S."/>
            <person name="Teske A.P."/>
            <person name="Dick G.J."/>
        </authorList>
    </citation>
    <scope>NUCLEOTIDE SEQUENCE [LARGE SCALE GENOMIC DNA]</scope>
    <source>
        <strain evidence="2">SM23_42</strain>
    </source>
</reference>
<accession>A0A0S8FRM6</accession>
<sequence length="185" mass="20717">MNAIIVYWSKTGNTEKAAYAIQEGLEEAGADVVIRQLKKAKDAEDIDFFAYDLVCIGFPSYGWRPPSPVEKFLLNKFREYGDTGLVEVGAPRVPGRNVLIFCTYSGPHTGIREATPAVLYAGQFFEHLGFTIVGEWYVIGEFHGWDEGSTRGRLGDIRGRPNNEDLEKLRQDAVQLVKEIKKSEA</sequence>
<dbReference type="SUPFAM" id="SSF52218">
    <property type="entry name" value="Flavoproteins"/>
    <property type="match status" value="1"/>
</dbReference>
<comment type="caution">
    <text evidence="2">The sequence shown here is derived from an EMBL/GenBank/DDBJ whole genome shotgun (WGS) entry which is preliminary data.</text>
</comment>
<organism evidence="2 3">
    <name type="scientific">candidate division WOR_3 bacterium SM23_42</name>
    <dbReference type="NCBI Taxonomy" id="1703779"/>
    <lineage>
        <taxon>Bacteria</taxon>
        <taxon>Bacteria division WOR-3</taxon>
    </lineage>
</organism>
<evidence type="ECO:0000313" key="2">
    <source>
        <dbReference type="EMBL" id="KPK62770.1"/>
    </source>
</evidence>
<dbReference type="EMBL" id="LJUJ01000026">
    <property type="protein sequence ID" value="KPK62770.1"/>
    <property type="molecule type" value="Genomic_DNA"/>
</dbReference>
<feature type="domain" description="Flavodoxin-like" evidence="1">
    <location>
        <begin position="5"/>
        <end position="81"/>
    </location>
</feature>
<dbReference type="InterPro" id="IPR029039">
    <property type="entry name" value="Flavoprotein-like_sf"/>
</dbReference>
<dbReference type="InterPro" id="IPR008254">
    <property type="entry name" value="Flavodoxin/NO_synth"/>
</dbReference>
<dbReference type="Proteomes" id="UP000051373">
    <property type="component" value="Unassembled WGS sequence"/>
</dbReference>